<keyword evidence="3" id="KW-1185">Reference proteome</keyword>
<dbReference type="STRING" id="908615.SAMN05421540_103141"/>
<dbReference type="InterPro" id="IPR008620">
    <property type="entry name" value="FixH"/>
</dbReference>
<reference evidence="2 3" key="1">
    <citation type="submission" date="2016-10" db="EMBL/GenBank/DDBJ databases">
        <authorList>
            <person name="de Groot N.N."/>
        </authorList>
    </citation>
    <scope>NUCLEOTIDE SEQUENCE [LARGE SCALE GENOMIC DNA]</scope>
    <source>
        <strain evidence="2 3">DSM 23581</strain>
    </source>
</reference>
<evidence type="ECO:0000256" key="1">
    <source>
        <dbReference type="SAM" id="Phobius"/>
    </source>
</evidence>
<keyword evidence="1" id="KW-0472">Membrane</keyword>
<keyword evidence="1" id="KW-1133">Transmembrane helix</keyword>
<accession>A0A1H3YHQ1</accession>
<proteinExistence type="predicted"/>
<sequence>MKLNWGQSIVIAFVLFISFIMYFVITMMTDDKYNNDLVVESYYEKDLTLQNDIDQKKNALALDERVTIEKTNLGLKVTFPDNFDHKKISGELFMYRPIDKEQDFTIDLDLSSLQFTLPNDLLEEGRWDATLKFQYEGQDYMVAEKFLF</sequence>
<name>A0A1H3YHQ1_9FLAO</name>
<dbReference type="Pfam" id="PF05751">
    <property type="entry name" value="FixH"/>
    <property type="match status" value="1"/>
</dbReference>
<dbReference type="EMBL" id="FNQF01000003">
    <property type="protein sequence ID" value="SEA10721.1"/>
    <property type="molecule type" value="Genomic_DNA"/>
</dbReference>
<feature type="transmembrane region" description="Helical" evidence="1">
    <location>
        <begin position="6"/>
        <end position="25"/>
    </location>
</feature>
<protein>
    <submittedName>
        <fullName evidence="2">Nitrogen fixation protein FixH</fullName>
    </submittedName>
</protein>
<gene>
    <name evidence="2" type="ORF">SAMN05421540_103141</name>
</gene>
<dbReference type="Proteomes" id="UP000198820">
    <property type="component" value="Unassembled WGS sequence"/>
</dbReference>
<organism evidence="2 3">
    <name type="scientific">Psychroflexus halocasei</name>
    <dbReference type="NCBI Taxonomy" id="908615"/>
    <lineage>
        <taxon>Bacteria</taxon>
        <taxon>Pseudomonadati</taxon>
        <taxon>Bacteroidota</taxon>
        <taxon>Flavobacteriia</taxon>
        <taxon>Flavobacteriales</taxon>
        <taxon>Flavobacteriaceae</taxon>
        <taxon>Psychroflexus</taxon>
    </lineage>
</organism>
<keyword evidence="1" id="KW-0812">Transmembrane</keyword>
<dbReference type="AlphaFoldDB" id="A0A1H3YHQ1"/>
<evidence type="ECO:0000313" key="2">
    <source>
        <dbReference type="EMBL" id="SEA10721.1"/>
    </source>
</evidence>
<dbReference type="RefSeq" id="WP_093240620.1">
    <property type="nucleotide sequence ID" value="NZ_FNQF01000003.1"/>
</dbReference>
<evidence type="ECO:0000313" key="3">
    <source>
        <dbReference type="Proteomes" id="UP000198820"/>
    </source>
</evidence>